<dbReference type="AlphaFoldDB" id="A0A059UHJ0"/>
<feature type="region of interest" description="Disordered" evidence="3">
    <location>
        <begin position="204"/>
        <end position="242"/>
    </location>
</feature>
<dbReference type="InterPro" id="IPR023779">
    <property type="entry name" value="Chromodomain_CS"/>
</dbReference>
<dbReference type="SUPFAM" id="SSF54160">
    <property type="entry name" value="Chromo domain-like"/>
    <property type="match status" value="1"/>
</dbReference>
<dbReference type="Gene3D" id="2.40.50.40">
    <property type="match status" value="1"/>
</dbReference>
<evidence type="ECO:0000259" key="4">
    <source>
        <dbReference type="PROSITE" id="PS50013"/>
    </source>
</evidence>
<dbReference type="KEGG" id="bvg:104889766"/>
<dbReference type="PROSITE" id="PS50013">
    <property type="entry name" value="CHROMO_2"/>
    <property type="match status" value="1"/>
</dbReference>
<protein>
    <submittedName>
        <fullName evidence="5">Heterochromatin protein isoform 1</fullName>
    </submittedName>
</protein>
<dbReference type="PANTHER" id="PTHR47240:SF2">
    <property type="entry name" value="CHROMO DOMAIN-CONTAINING PROTEIN LHP1"/>
    <property type="match status" value="1"/>
</dbReference>
<dbReference type="GO" id="GO:0031507">
    <property type="term" value="P:heterochromatin formation"/>
    <property type="evidence" value="ECO:0007669"/>
    <property type="project" value="InterPro"/>
</dbReference>
<dbReference type="OrthoDB" id="1918685at2759"/>
<feature type="compositionally biased region" description="Acidic residues" evidence="3">
    <location>
        <begin position="61"/>
        <end position="93"/>
    </location>
</feature>
<evidence type="ECO:0000256" key="3">
    <source>
        <dbReference type="SAM" id="MobiDB-lite"/>
    </source>
</evidence>
<dbReference type="InterPro" id="IPR016197">
    <property type="entry name" value="Chromo-like_dom_sf"/>
</dbReference>
<dbReference type="PANTHER" id="PTHR47240">
    <property type="entry name" value="CHROMO DOMAIN-CONTAINING PROTEIN LHP1"/>
    <property type="match status" value="1"/>
</dbReference>
<organism evidence="5">
    <name type="scientific">Beta vulgaris subsp. vulgaris</name>
    <name type="common">Beet</name>
    <dbReference type="NCBI Taxonomy" id="3555"/>
    <lineage>
        <taxon>Eukaryota</taxon>
        <taxon>Viridiplantae</taxon>
        <taxon>Streptophyta</taxon>
        <taxon>Embryophyta</taxon>
        <taxon>Tracheophyta</taxon>
        <taxon>Spermatophyta</taxon>
        <taxon>Magnoliopsida</taxon>
        <taxon>eudicotyledons</taxon>
        <taxon>Gunneridae</taxon>
        <taxon>Pentapetalae</taxon>
        <taxon>Caryophyllales</taxon>
        <taxon>Chenopodiaceae</taxon>
        <taxon>Betoideae</taxon>
        <taxon>Beta</taxon>
    </lineage>
</organism>
<dbReference type="PROSITE" id="PS00598">
    <property type="entry name" value="CHROMO_1"/>
    <property type="match status" value="1"/>
</dbReference>
<proteinExistence type="predicted"/>
<feature type="domain" description="Chromo" evidence="4">
    <location>
        <begin position="120"/>
        <end position="179"/>
    </location>
</feature>
<accession>A0A059UHJ0</accession>
<feature type="compositionally biased region" description="Basic and acidic residues" evidence="3">
    <location>
        <begin position="42"/>
        <end position="60"/>
    </location>
</feature>
<dbReference type="GO" id="GO:0005634">
    <property type="term" value="C:nucleus"/>
    <property type="evidence" value="ECO:0007669"/>
    <property type="project" value="UniProtKB-SubCell"/>
</dbReference>
<dbReference type="CDD" id="cd00024">
    <property type="entry name" value="CD_CSD"/>
    <property type="match status" value="1"/>
</dbReference>
<dbReference type="Pfam" id="PF00385">
    <property type="entry name" value="Chromo"/>
    <property type="match status" value="1"/>
</dbReference>
<dbReference type="SMART" id="SM00300">
    <property type="entry name" value="ChSh"/>
    <property type="match status" value="1"/>
</dbReference>
<dbReference type="InterPro" id="IPR008251">
    <property type="entry name" value="Chromo_shadow_dom"/>
</dbReference>
<dbReference type="InterPro" id="IPR044251">
    <property type="entry name" value="LHP1-like"/>
</dbReference>
<reference evidence="5" key="2">
    <citation type="submission" date="2014-03" db="EMBL/GenBank/DDBJ databases">
        <authorList>
            <person name="Muller A."/>
            <person name="Schulze-Buxloh G."/>
            <person name="Jung C."/>
            <person name="Schilhabel M."/>
        </authorList>
    </citation>
    <scope>NUCLEOTIDE SEQUENCE</scope>
</reference>
<dbReference type="CDD" id="cd18982">
    <property type="entry name" value="CSD"/>
    <property type="match status" value="1"/>
</dbReference>
<name>A0A059UHJ0_BETVV</name>
<dbReference type="SMART" id="SM00298">
    <property type="entry name" value="CHROMO"/>
    <property type="match status" value="1"/>
</dbReference>
<dbReference type="Gramene" id="KMT20756">
    <property type="protein sequence ID" value="KMT20756"/>
    <property type="gene ID" value="BVRB_1g007260"/>
</dbReference>
<dbReference type="InterPro" id="IPR023780">
    <property type="entry name" value="Chromo_domain"/>
</dbReference>
<comment type="subcellular location">
    <subcellularLocation>
        <location evidence="1">Nucleus</location>
    </subcellularLocation>
</comment>
<evidence type="ECO:0000256" key="1">
    <source>
        <dbReference type="ARBA" id="ARBA00004123"/>
    </source>
</evidence>
<feature type="region of interest" description="Disordered" evidence="3">
    <location>
        <begin position="1"/>
        <end position="110"/>
    </location>
</feature>
<dbReference type="OMA" id="QCLRYNP"/>
<gene>
    <name evidence="5" type="primary">LHP1</name>
</gene>
<evidence type="ECO:0000256" key="2">
    <source>
        <dbReference type="ARBA" id="ARBA00023242"/>
    </source>
</evidence>
<dbReference type="InterPro" id="IPR000953">
    <property type="entry name" value="Chromo/chromo_shadow_dom"/>
</dbReference>
<dbReference type="GO" id="GO:0000792">
    <property type="term" value="C:heterochromatin"/>
    <property type="evidence" value="ECO:0007669"/>
    <property type="project" value="UniProtKB-ARBA"/>
</dbReference>
<feature type="compositionally biased region" description="Low complexity" evidence="3">
    <location>
        <begin position="9"/>
        <end position="26"/>
    </location>
</feature>
<sequence>MKKVKNTLQSESNSLSHSHSLSDSQNYAFNDLPPPSTTDTQRLTEERENVVVGDEEREKAEEEEVDGDEDDDEEEYEEEDEEEEEEDEEEEVEERERDGVEVLDGGTTTAERKKLADGYYEVESIRRKRICKGERQYLIKWRGWPESANTWEPVDHLQTCPDVVEAYEESLRSGQKKTSRKRKRKFTQPKKKMQYFYGVSKKHDEAMKRPRATRSFDCKGSETVSPHVASNGKENSDQLYGQDTSTKNMDVHLQLPMTVEGDGPENCQSNANCVEVGQGNLCRGAKRRKSGSVRRFTPDMTSHSFDYLPNTAPANISSCDRVDKLMLGSSDACCKKKFDSSRSSNVITSLIKPISYSASVTNNVQDVAVTFVALRSDGKEVMVDNKFLKANNPHLLINFYEQHLRYSPN</sequence>
<feature type="compositionally biased region" description="Basic and acidic residues" evidence="3">
    <location>
        <begin position="204"/>
        <end position="220"/>
    </location>
</feature>
<reference evidence="5" key="1">
    <citation type="journal article" date="2014" name="Front. Plant Sci.">
        <title>The FLC-like gene BvFL1 is not a major regulator of vernalization response in biennial beets.</title>
        <authorList>
            <person name="Vogt S.H."/>
            <person name="Weyens G."/>
            <person name="Lefebvre M."/>
            <person name="Bork B."/>
            <person name="Schechert A."/>
            <person name="Muller A.E."/>
        </authorList>
    </citation>
    <scope>NUCLEOTIDE SEQUENCE</scope>
</reference>
<dbReference type="EMBL" id="KJ636469">
    <property type="protein sequence ID" value="AHZ62812.1"/>
    <property type="molecule type" value="Genomic_DNA"/>
</dbReference>
<evidence type="ECO:0000313" key="5">
    <source>
        <dbReference type="EMBL" id="AHZ62812.1"/>
    </source>
</evidence>
<keyword evidence="2" id="KW-0539">Nucleus</keyword>